<dbReference type="Gene3D" id="2.60.40.680">
    <property type="match status" value="1"/>
</dbReference>
<protein>
    <submittedName>
        <fullName evidence="4">Dockerin type I repeat-containing protein</fullName>
    </submittedName>
</protein>
<name>A0ABW5EGG3_9GAMM</name>
<dbReference type="InterPro" id="IPR036439">
    <property type="entry name" value="Dockerin_dom_sf"/>
</dbReference>
<evidence type="ECO:0000259" key="3">
    <source>
        <dbReference type="PROSITE" id="PS51766"/>
    </source>
</evidence>
<dbReference type="SUPFAM" id="SSF63446">
    <property type="entry name" value="Type I dockerin domain"/>
    <property type="match status" value="1"/>
</dbReference>
<gene>
    <name evidence="4" type="ORF">ACFSKX_13335</name>
</gene>
<dbReference type="Gene3D" id="1.10.1330.10">
    <property type="entry name" value="Dockerin domain"/>
    <property type="match status" value="1"/>
</dbReference>
<feature type="region of interest" description="Disordered" evidence="1">
    <location>
        <begin position="232"/>
        <end position="259"/>
    </location>
</feature>
<dbReference type="RefSeq" id="WP_265721994.1">
    <property type="nucleotide sequence ID" value="NZ_JAPIVK010000017.1"/>
</dbReference>
<keyword evidence="5" id="KW-1185">Reference proteome</keyword>
<evidence type="ECO:0000313" key="4">
    <source>
        <dbReference type="EMBL" id="MFD2311403.1"/>
    </source>
</evidence>
<accession>A0ABW5EGG3</accession>
<sequence length="329" mass="33909">MSLIARKPLILGLCLGLPFSVAALAQQSPITGTAAVHLGTGLEGEPQSVLSVPVRVDLSGVSYQDKDGNAIDAALGALRLAITYDPAQVAPVLEANSTPGGSTAEFADDQTAHVEATGTGQEKLVLTASQTAEASPTGLVDVAAVPFQLLAASGDITLDVETLDLLSPLAALPDGIIGGESIPHTVTDGIITVTAPTQPATTQQLARAAEDSDADGMPDTYERAFGLDPYNAADAHQDRDGDGLTNLEESSRGTDPNYRHGDINNDGIVDLADVLLAKRIAVGLEEATETQLEPGHGDTNTNGHIDLGDVVAIQRRAMGLDQDEQPSGE</sequence>
<dbReference type="PROSITE" id="PS51766">
    <property type="entry name" value="DOCKERIN"/>
    <property type="match status" value="1"/>
</dbReference>
<dbReference type="InterPro" id="IPR016134">
    <property type="entry name" value="Dockerin_dom"/>
</dbReference>
<dbReference type="SUPFAM" id="SSF103647">
    <property type="entry name" value="TSP type-3 repeat"/>
    <property type="match status" value="1"/>
</dbReference>
<dbReference type="PROSITE" id="PS00018">
    <property type="entry name" value="EF_HAND_1"/>
    <property type="match status" value="1"/>
</dbReference>
<evidence type="ECO:0000256" key="1">
    <source>
        <dbReference type="SAM" id="MobiDB-lite"/>
    </source>
</evidence>
<organism evidence="4 5">
    <name type="scientific">Microbulbifer halophilus</name>
    <dbReference type="NCBI Taxonomy" id="453963"/>
    <lineage>
        <taxon>Bacteria</taxon>
        <taxon>Pseudomonadati</taxon>
        <taxon>Pseudomonadota</taxon>
        <taxon>Gammaproteobacteria</taxon>
        <taxon>Cellvibrionales</taxon>
        <taxon>Microbulbiferaceae</taxon>
        <taxon>Microbulbifer</taxon>
    </lineage>
</organism>
<keyword evidence="2" id="KW-0732">Signal</keyword>
<evidence type="ECO:0000313" key="5">
    <source>
        <dbReference type="Proteomes" id="UP001597425"/>
    </source>
</evidence>
<dbReference type="InterPro" id="IPR018247">
    <property type="entry name" value="EF_Hand_1_Ca_BS"/>
</dbReference>
<evidence type="ECO:0000256" key="2">
    <source>
        <dbReference type="SAM" id="SignalP"/>
    </source>
</evidence>
<reference evidence="5" key="1">
    <citation type="journal article" date="2019" name="Int. J. Syst. Evol. Microbiol.">
        <title>The Global Catalogue of Microorganisms (GCM) 10K type strain sequencing project: providing services to taxonomists for standard genome sequencing and annotation.</title>
        <authorList>
            <consortium name="The Broad Institute Genomics Platform"/>
            <consortium name="The Broad Institute Genome Sequencing Center for Infectious Disease"/>
            <person name="Wu L."/>
            <person name="Ma J."/>
        </authorList>
    </citation>
    <scope>NUCLEOTIDE SEQUENCE [LARGE SCALE GENOMIC DNA]</scope>
    <source>
        <strain evidence="5">KCTC 12848</strain>
    </source>
</reference>
<feature type="chain" id="PRO_5046991384" evidence="2">
    <location>
        <begin position="26"/>
        <end position="329"/>
    </location>
</feature>
<feature type="domain" description="Dockerin" evidence="3">
    <location>
        <begin position="256"/>
        <end position="327"/>
    </location>
</feature>
<comment type="caution">
    <text evidence="4">The sequence shown here is derived from an EMBL/GenBank/DDBJ whole genome shotgun (WGS) entry which is preliminary data.</text>
</comment>
<dbReference type="EMBL" id="JBHUJD010000017">
    <property type="protein sequence ID" value="MFD2311403.1"/>
    <property type="molecule type" value="Genomic_DNA"/>
</dbReference>
<feature type="compositionally biased region" description="Basic and acidic residues" evidence="1">
    <location>
        <begin position="249"/>
        <end position="259"/>
    </location>
</feature>
<dbReference type="InterPro" id="IPR028974">
    <property type="entry name" value="TSP_type-3_rpt"/>
</dbReference>
<dbReference type="Proteomes" id="UP001597425">
    <property type="component" value="Unassembled WGS sequence"/>
</dbReference>
<dbReference type="CDD" id="cd14256">
    <property type="entry name" value="Dockerin_I"/>
    <property type="match status" value="1"/>
</dbReference>
<proteinExistence type="predicted"/>
<feature type="signal peptide" evidence="2">
    <location>
        <begin position="1"/>
        <end position="25"/>
    </location>
</feature>